<dbReference type="EMBL" id="JAPTMU010000019">
    <property type="protein sequence ID" value="KAJ4927153.1"/>
    <property type="molecule type" value="Genomic_DNA"/>
</dbReference>
<feature type="non-terminal residue" evidence="1">
    <location>
        <position position="52"/>
    </location>
</feature>
<gene>
    <name evidence="1" type="ORF">JOQ06_014889</name>
</gene>
<feature type="non-terminal residue" evidence="1">
    <location>
        <position position="1"/>
    </location>
</feature>
<reference evidence="1" key="1">
    <citation type="submission" date="2022-11" db="EMBL/GenBank/DDBJ databases">
        <title>Chromosome-level genome of Pogonophryne albipinna.</title>
        <authorList>
            <person name="Jo E."/>
        </authorList>
    </citation>
    <scope>NUCLEOTIDE SEQUENCE</scope>
    <source>
        <strain evidence="1">SGF0006</strain>
        <tissue evidence="1">Muscle</tissue>
    </source>
</reference>
<accession>A0AAD6AL60</accession>
<dbReference type="Proteomes" id="UP001219934">
    <property type="component" value="Unassembled WGS sequence"/>
</dbReference>
<dbReference type="AlphaFoldDB" id="A0AAD6AL60"/>
<protein>
    <submittedName>
        <fullName evidence="1">Uncharacterized protein</fullName>
    </submittedName>
</protein>
<comment type="caution">
    <text evidence="1">The sequence shown here is derived from an EMBL/GenBank/DDBJ whole genome shotgun (WGS) entry which is preliminary data.</text>
</comment>
<evidence type="ECO:0000313" key="1">
    <source>
        <dbReference type="EMBL" id="KAJ4927153.1"/>
    </source>
</evidence>
<sequence length="52" mass="5366">SDNKAQPPPPCTVKPLNCVQWTIVSCGESGDITLCELTMSSTGHRLPGAPGA</sequence>
<keyword evidence="2" id="KW-1185">Reference proteome</keyword>
<evidence type="ECO:0000313" key="2">
    <source>
        <dbReference type="Proteomes" id="UP001219934"/>
    </source>
</evidence>
<proteinExistence type="predicted"/>
<organism evidence="1 2">
    <name type="scientific">Pogonophryne albipinna</name>
    <dbReference type="NCBI Taxonomy" id="1090488"/>
    <lineage>
        <taxon>Eukaryota</taxon>
        <taxon>Metazoa</taxon>
        <taxon>Chordata</taxon>
        <taxon>Craniata</taxon>
        <taxon>Vertebrata</taxon>
        <taxon>Euteleostomi</taxon>
        <taxon>Actinopterygii</taxon>
        <taxon>Neopterygii</taxon>
        <taxon>Teleostei</taxon>
        <taxon>Neoteleostei</taxon>
        <taxon>Acanthomorphata</taxon>
        <taxon>Eupercaria</taxon>
        <taxon>Perciformes</taxon>
        <taxon>Notothenioidei</taxon>
        <taxon>Pogonophryne</taxon>
    </lineage>
</organism>
<name>A0AAD6AL60_9TELE</name>